<gene>
    <name evidence="1" type="ORF">PDESU_02603</name>
</gene>
<keyword evidence="2" id="KW-1185">Reference proteome</keyword>
<protein>
    <recommendedName>
        <fullName evidence="3">HTH-like domain-containing protein</fullName>
    </recommendedName>
</protein>
<accession>A0A6C2U3U9</accession>
<reference evidence="1 2" key="1">
    <citation type="submission" date="2019-04" db="EMBL/GenBank/DDBJ databases">
        <authorList>
            <person name="Van Vliet M D."/>
        </authorList>
    </citation>
    <scope>NUCLEOTIDE SEQUENCE [LARGE SCALE GENOMIC DNA]</scope>
    <source>
        <strain evidence="1 2">F1</strain>
    </source>
</reference>
<evidence type="ECO:0000313" key="1">
    <source>
        <dbReference type="EMBL" id="VGO14046.1"/>
    </source>
</evidence>
<dbReference type="AlphaFoldDB" id="A0A6C2U3U9"/>
<dbReference type="EMBL" id="CAAHFG010000001">
    <property type="protein sequence ID" value="VGO14046.1"/>
    <property type="molecule type" value="Genomic_DNA"/>
</dbReference>
<organism evidence="1 2">
    <name type="scientific">Pontiella desulfatans</name>
    <dbReference type="NCBI Taxonomy" id="2750659"/>
    <lineage>
        <taxon>Bacteria</taxon>
        <taxon>Pseudomonadati</taxon>
        <taxon>Kiritimatiellota</taxon>
        <taxon>Kiritimatiellia</taxon>
        <taxon>Kiritimatiellales</taxon>
        <taxon>Pontiellaceae</taxon>
        <taxon>Pontiella</taxon>
    </lineage>
</organism>
<evidence type="ECO:0000313" key="2">
    <source>
        <dbReference type="Proteomes" id="UP000366872"/>
    </source>
</evidence>
<sequence>MEKADGSSWFLQVVFILVSRFFMPRYDARLQILKYQIQMLCDRIDDPRLITKEEERAELMRLGALIDHDISDVMLVVKPKTYRGWLRKKAGKKPKRKGGRPETDEGIIQLIIRLATENLGWGYKRIFGELNITACEANGKQTYGLSRRDATAKQGTTWALRSA</sequence>
<dbReference type="Proteomes" id="UP000366872">
    <property type="component" value="Unassembled WGS sequence"/>
</dbReference>
<evidence type="ECO:0008006" key="3">
    <source>
        <dbReference type="Google" id="ProtNLM"/>
    </source>
</evidence>
<proteinExistence type="predicted"/>
<name>A0A6C2U3U9_PONDE</name>